<evidence type="ECO:0000259" key="2">
    <source>
        <dbReference type="PROSITE" id="PS51704"/>
    </source>
</evidence>
<keyword evidence="4" id="KW-1185">Reference proteome</keyword>
<dbReference type="InterPro" id="IPR006311">
    <property type="entry name" value="TAT_signal"/>
</dbReference>
<dbReference type="GO" id="GO:0006629">
    <property type="term" value="P:lipid metabolic process"/>
    <property type="evidence" value="ECO:0007669"/>
    <property type="project" value="InterPro"/>
</dbReference>
<dbReference type="PANTHER" id="PTHR46211">
    <property type="entry name" value="GLYCEROPHOSPHORYL DIESTER PHOSPHODIESTERASE"/>
    <property type="match status" value="1"/>
</dbReference>
<reference evidence="3 4" key="1">
    <citation type="submission" date="2019-06" db="EMBL/GenBank/DDBJ databases">
        <title>Genomic Encyclopedia of Type Strains, Phase IV (KMG-V): Genome sequencing to study the core and pangenomes of soil and plant-associated prokaryotes.</title>
        <authorList>
            <person name="Whitman W."/>
        </authorList>
    </citation>
    <scope>NUCLEOTIDE SEQUENCE [LARGE SCALE GENOMIC DNA]</scope>
    <source>
        <strain evidence="3 4">BR 11622</strain>
    </source>
</reference>
<dbReference type="PROSITE" id="PS51704">
    <property type="entry name" value="GP_PDE"/>
    <property type="match status" value="1"/>
</dbReference>
<dbReference type="GO" id="GO:0008081">
    <property type="term" value="F:phosphoric diester hydrolase activity"/>
    <property type="evidence" value="ECO:0007669"/>
    <property type="project" value="InterPro"/>
</dbReference>
<comment type="caution">
    <text evidence="3">The sequence shown here is derived from an EMBL/GenBank/DDBJ whole genome shotgun (WGS) entry which is preliminary data.</text>
</comment>
<protein>
    <submittedName>
        <fullName evidence="3">Glycerophosphoryl diester phosphodiesterase</fullName>
    </submittedName>
</protein>
<evidence type="ECO:0000256" key="1">
    <source>
        <dbReference type="SAM" id="SignalP"/>
    </source>
</evidence>
<feature type="signal peptide" evidence="1">
    <location>
        <begin position="1"/>
        <end position="28"/>
    </location>
</feature>
<dbReference type="PANTHER" id="PTHR46211:SF14">
    <property type="entry name" value="GLYCEROPHOSPHODIESTER PHOSPHODIESTERASE"/>
    <property type="match status" value="1"/>
</dbReference>
<name>A0A560HDL6_9PROT</name>
<dbReference type="Proteomes" id="UP000315751">
    <property type="component" value="Unassembled WGS sequence"/>
</dbReference>
<dbReference type="PROSITE" id="PS51318">
    <property type="entry name" value="TAT"/>
    <property type="match status" value="1"/>
</dbReference>
<dbReference type="OrthoDB" id="9787897at2"/>
<evidence type="ECO:0000313" key="3">
    <source>
        <dbReference type="EMBL" id="TWB44495.1"/>
    </source>
</evidence>
<dbReference type="SUPFAM" id="SSF51695">
    <property type="entry name" value="PLC-like phosphodiesterases"/>
    <property type="match status" value="1"/>
</dbReference>
<proteinExistence type="predicted"/>
<feature type="chain" id="PRO_5021998781" evidence="1">
    <location>
        <begin position="29"/>
        <end position="348"/>
    </location>
</feature>
<dbReference type="RefSeq" id="WP_145730354.1">
    <property type="nucleotide sequence ID" value="NZ_VITR01000003.1"/>
</dbReference>
<dbReference type="InterPro" id="IPR017946">
    <property type="entry name" value="PLC-like_Pdiesterase_TIM-brl"/>
</dbReference>
<keyword evidence="1" id="KW-0732">Signal</keyword>
<dbReference type="Pfam" id="PF03009">
    <property type="entry name" value="GDPD"/>
    <property type="match status" value="1"/>
</dbReference>
<gene>
    <name evidence="3" type="ORF">FBZ90_103403</name>
</gene>
<dbReference type="CDD" id="cd08567">
    <property type="entry name" value="GDPD_SpGDE_like"/>
    <property type="match status" value="1"/>
</dbReference>
<accession>A0A560HDL6</accession>
<dbReference type="AlphaFoldDB" id="A0A560HDL6"/>
<dbReference type="EMBL" id="VITR01000003">
    <property type="protein sequence ID" value="TWB44495.1"/>
    <property type="molecule type" value="Genomic_DNA"/>
</dbReference>
<feature type="domain" description="GP-PDE" evidence="2">
    <location>
        <begin position="38"/>
        <end position="327"/>
    </location>
</feature>
<evidence type="ECO:0000313" key="4">
    <source>
        <dbReference type="Proteomes" id="UP000315751"/>
    </source>
</evidence>
<sequence>MSLPHRPALRRLALRALLATAIALPALALPALADARDLDIEAHRGGRALWPENTLQSFAHALSLGVTTLEMDMNITKDGAVIISHERHLNPDLAKGPDGAYVTAPTPSFFSLTLDQIKKYDVGQLRPGSAYGSHFPDQRPIPGTPIPTLKEVIDLVKRSGNKTVKMNIETKIDPTHPEDSPSPEVFVDTVLAVLKAEKFEDRVMIQSFDWRTLQLVQQKAPAIPTVYLTEQDPREPSVSLTAKLPWTAGFDPIDHGGSVPKAVKAAGGKVWSPLYTDIDAALVQEAHSLGLTVIPWTVNKPEDMAKLIDMGVDGIISDQPVLLREAAAAKGIALPKSFPVEAVPGKKH</sequence>
<dbReference type="InterPro" id="IPR030395">
    <property type="entry name" value="GP_PDE_dom"/>
</dbReference>
<organism evidence="3 4">
    <name type="scientific">Nitrospirillum amazonense</name>
    <dbReference type="NCBI Taxonomy" id="28077"/>
    <lineage>
        <taxon>Bacteria</taxon>
        <taxon>Pseudomonadati</taxon>
        <taxon>Pseudomonadota</taxon>
        <taxon>Alphaproteobacteria</taxon>
        <taxon>Rhodospirillales</taxon>
        <taxon>Azospirillaceae</taxon>
        <taxon>Nitrospirillum</taxon>
    </lineage>
</organism>
<dbReference type="Gene3D" id="3.20.20.190">
    <property type="entry name" value="Phosphatidylinositol (PI) phosphodiesterase"/>
    <property type="match status" value="1"/>
</dbReference>